<keyword evidence="6 9" id="KW-0067">ATP-binding</keyword>
<comment type="caution">
    <text evidence="12">The sequence shown here is derived from an EMBL/GenBank/DDBJ whole genome shotgun (WGS) entry which is preliminary data.</text>
</comment>
<dbReference type="PANTHER" id="PTHR10256">
    <property type="entry name" value="SELENIDE, WATER DIKINASE"/>
    <property type="match status" value="1"/>
</dbReference>
<comment type="caution">
    <text evidence="9">Lacks conserved residue(s) required for the propagation of feature annotation.</text>
</comment>
<evidence type="ECO:0000256" key="7">
    <source>
        <dbReference type="ARBA" id="ARBA00022842"/>
    </source>
</evidence>
<dbReference type="SUPFAM" id="SSF56042">
    <property type="entry name" value="PurM C-terminal domain-like"/>
    <property type="match status" value="2"/>
</dbReference>
<keyword evidence="3 9" id="KW-0479">Metal-binding</keyword>
<dbReference type="InterPro" id="IPR004536">
    <property type="entry name" value="SPS/SelD"/>
</dbReference>
<feature type="binding site" description="in other chain" evidence="9">
    <location>
        <begin position="18"/>
        <end position="20"/>
    </location>
    <ligand>
        <name>ATP</name>
        <dbReference type="ChEBI" id="CHEBI:30616"/>
        <note>ligand shared between dimeric partners</note>
    </ligand>
</feature>
<evidence type="ECO:0000259" key="10">
    <source>
        <dbReference type="Pfam" id="PF00586"/>
    </source>
</evidence>
<evidence type="ECO:0000256" key="6">
    <source>
        <dbReference type="ARBA" id="ARBA00022840"/>
    </source>
</evidence>
<dbReference type="Gene3D" id="3.30.1330.10">
    <property type="entry name" value="PurM-like, N-terminal domain"/>
    <property type="match status" value="1"/>
</dbReference>
<evidence type="ECO:0000259" key="11">
    <source>
        <dbReference type="Pfam" id="PF02769"/>
    </source>
</evidence>
<dbReference type="NCBIfam" id="TIGR00476">
    <property type="entry name" value="selD"/>
    <property type="match status" value="1"/>
</dbReference>
<gene>
    <name evidence="9 12" type="primary">selD</name>
    <name evidence="12" type="ORF">G5B17_05965</name>
</gene>
<evidence type="ECO:0000313" key="13">
    <source>
        <dbReference type="Proteomes" id="UP001644719"/>
    </source>
</evidence>
<comment type="subunit">
    <text evidence="9">Homodimer.</text>
</comment>
<dbReference type="EC" id="2.7.9.3" evidence="9"/>
<dbReference type="Pfam" id="PF00586">
    <property type="entry name" value="AIRS"/>
    <property type="match status" value="1"/>
</dbReference>
<feature type="domain" description="PurM-like C-terminal" evidence="11">
    <location>
        <begin position="139"/>
        <end position="346"/>
    </location>
</feature>
<evidence type="ECO:0000313" key="12">
    <source>
        <dbReference type="EMBL" id="NSG84983.1"/>
    </source>
</evidence>
<keyword evidence="8 9" id="KW-0711">Selenium</keyword>
<dbReference type="Pfam" id="PF02769">
    <property type="entry name" value="AIRS_C"/>
    <property type="match status" value="1"/>
</dbReference>
<comment type="similarity">
    <text evidence="1 9">Belongs to the selenophosphate synthase 1 family. Class I subfamily.</text>
</comment>
<evidence type="ECO:0000256" key="9">
    <source>
        <dbReference type="HAMAP-Rule" id="MF_00625"/>
    </source>
</evidence>
<sequence>MGKLPKFYDSNLLVGTESSDDAAVYRISDDLAMIQTVDFFTPIVDDPYTFGQIAAANALSDVYAMGGEPKLALNIAAFPNCLDPEILGEILRGGADKVMEAGASLAGGHTIQDDEPKYGLCVTGFVNPASMWKNIGAETGDVLILTKPLGTGILSTAVKGEMASEEETAYAASVMATLNRYARDKVADLQIHACTDVTGFGLAGHALEMAKGSGKTLCISLGSLPIMKGALDYASMGFIPAGAYRNREFAGGECEFSWKNHSGESSENFWLEKTRCEAAENETGRSETIINEAELAAREDIVFDPQTSGGLLLSIDSQDAGKAISRLSSLSLPCAVIGRVINLQKKHLVFVK</sequence>
<proteinExistence type="inferred from homology"/>
<comment type="function">
    <text evidence="9">Synthesizes selenophosphate from selenide and ATP.</text>
</comment>
<dbReference type="InterPro" id="IPR016188">
    <property type="entry name" value="PurM-like_N"/>
</dbReference>
<keyword evidence="7 9" id="KW-0460">Magnesium</keyword>
<dbReference type="PIRSF" id="PIRSF036407">
    <property type="entry name" value="Selenphspht_syn"/>
    <property type="match status" value="1"/>
</dbReference>
<keyword evidence="2 9" id="KW-0808">Transferase</keyword>
<evidence type="ECO:0000256" key="4">
    <source>
        <dbReference type="ARBA" id="ARBA00022741"/>
    </source>
</evidence>
<dbReference type="CDD" id="cd02195">
    <property type="entry name" value="SelD"/>
    <property type="match status" value="1"/>
</dbReference>
<dbReference type="PANTHER" id="PTHR10256:SF0">
    <property type="entry name" value="INACTIVE SELENIDE, WATER DIKINASE-LIKE PROTEIN-RELATED"/>
    <property type="match status" value="1"/>
</dbReference>
<feature type="binding site" evidence="9">
    <location>
        <position position="61"/>
    </location>
    <ligand>
        <name>Mg(2+)</name>
        <dbReference type="ChEBI" id="CHEBI:18420"/>
    </ligand>
</feature>
<dbReference type="Gene3D" id="3.90.650.10">
    <property type="entry name" value="PurM-like C-terminal domain"/>
    <property type="match status" value="1"/>
</dbReference>
<dbReference type="GO" id="GO:0004756">
    <property type="term" value="F:selenide, water dikinase activity"/>
    <property type="evidence" value="ECO:0007669"/>
    <property type="project" value="UniProtKB-EC"/>
</dbReference>
<accession>A0ABX2H6W1</accession>
<keyword evidence="5 9" id="KW-0418">Kinase</keyword>
<dbReference type="SUPFAM" id="SSF55326">
    <property type="entry name" value="PurM N-terminal domain-like"/>
    <property type="match status" value="1"/>
</dbReference>
<evidence type="ECO:0000256" key="3">
    <source>
        <dbReference type="ARBA" id="ARBA00022723"/>
    </source>
</evidence>
<reference evidence="12 13" key="1">
    <citation type="journal article" date="2020" name="Cell Host Microbe">
        <title>Functional and Genomic Variation between Human-Derived Isolates of Lachnospiraceae Reveals Inter- and Intra-Species Diversity.</title>
        <authorList>
            <person name="Sorbara M.T."/>
            <person name="Littmann E.R."/>
            <person name="Fontana E."/>
            <person name="Moody T.U."/>
            <person name="Kohout C.E."/>
            <person name="Gjonbalaj M."/>
            <person name="Eaton V."/>
            <person name="Seok R."/>
            <person name="Leiner I.M."/>
            <person name="Pamer E.G."/>
        </authorList>
    </citation>
    <scope>NUCLEOTIDE SEQUENCE [LARGE SCALE GENOMIC DNA]</scope>
    <source>
        <strain evidence="12 13">MSK.17.74</strain>
    </source>
</reference>
<dbReference type="HAMAP" id="MF_00625">
    <property type="entry name" value="SelD"/>
    <property type="match status" value="1"/>
</dbReference>
<evidence type="ECO:0000256" key="5">
    <source>
        <dbReference type="ARBA" id="ARBA00022777"/>
    </source>
</evidence>
<organism evidence="12 13">
    <name type="scientific">Blautia faecis</name>
    <dbReference type="NCBI Taxonomy" id="871665"/>
    <lineage>
        <taxon>Bacteria</taxon>
        <taxon>Bacillati</taxon>
        <taxon>Bacillota</taxon>
        <taxon>Clostridia</taxon>
        <taxon>Lachnospirales</taxon>
        <taxon>Lachnospiraceae</taxon>
        <taxon>Blautia</taxon>
    </lineage>
</organism>
<keyword evidence="4 9" id="KW-0547">Nucleotide-binding</keyword>
<feature type="binding site" description="in other chain" evidence="9">
    <location>
        <position position="61"/>
    </location>
    <ligand>
        <name>ATP</name>
        <dbReference type="ChEBI" id="CHEBI:30616"/>
        <note>ligand shared between dimeric partners</note>
    </ligand>
</feature>
<evidence type="ECO:0000256" key="8">
    <source>
        <dbReference type="ARBA" id="ARBA00023266"/>
    </source>
</evidence>
<comment type="cofactor">
    <cofactor evidence="9">
        <name>Mg(2+)</name>
        <dbReference type="ChEBI" id="CHEBI:18420"/>
    </cofactor>
    <text evidence="9">Binds 1 Mg(2+) ion per monomer.</text>
</comment>
<dbReference type="InterPro" id="IPR010918">
    <property type="entry name" value="PurM-like_C_dom"/>
</dbReference>
<name>A0ABX2H6W1_9FIRM</name>
<feature type="binding site" description="in other chain" evidence="9">
    <location>
        <position position="38"/>
    </location>
    <ligand>
        <name>ATP</name>
        <dbReference type="ChEBI" id="CHEBI:30616"/>
        <note>ligand shared between dimeric partners</note>
    </ligand>
</feature>
<feature type="binding site" evidence="9">
    <location>
        <begin position="108"/>
        <end position="110"/>
    </location>
    <ligand>
        <name>ATP</name>
        <dbReference type="ChEBI" id="CHEBI:30616"/>
        <note>ligand shared between dimeric partners</note>
    </ligand>
</feature>
<comment type="catalytic activity">
    <reaction evidence="9">
        <text>hydrogenselenide + ATP + H2O = selenophosphate + AMP + phosphate + 2 H(+)</text>
        <dbReference type="Rhea" id="RHEA:18737"/>
        <dbReference type="ChEBI" id="CHEBI:15377"/>
        <dbReference type="ChEBI" id="CHEBI:15378"/>
        <dbReference type="ChEBI" id="CHEBI:16144"/>
        <dbReference type="ChEBI" id="CHEBI:29317"/>
        <dbReference type="ChEBI" id="CHEBI:30616"/>
        <dbReference type="ChEBI" id="CHEBI:43474"/>
        <dbReference type="ChEBI" id="CHEBI:456215"/>
        <dbReference type="EC" id="2.7.9.3"/>
    </reaction>
</comment>
<feature type="domain" description="PurM-like N-terminal" evidence="10">
    <location>
        <begin position="20"/>
        <end position="126"/>
    </location>
</feature>
<dbReference type="EMBL" id="JAAITS010000012">
    <property type="protein sequence ID" value="NSG84983.1"/>
    <property type="molecule type" value="Genomic_DNA"/>
</dbReference>
<feature type="binding site" evidence="9">
    <location>
        <position position="196"/>
    </location>
    <ligand>
        <name>Mg(2+)</name>
        <dbReference type="ChEBI" id="CHEBI:18420"/>
    </ligand>
</feature>
<dbReference type="InterPro" id="IPR036921">
    <property type="entry name" value="PurM-like_N_sf"/>
</dbReference>
<keyword evidence="13" id="KW-1185">Reference proteome</keyword>
<feature type="binding site" evidence="9">
    <location>
        <position position="21"/>
    </location>
    <ligand>
        <name>Mg(2+)</name>
        <dbReference type="ChEBI" id="CHEBI:18420"/>
    </ligand>
</feature>
<dbReference type="Proteomes" id="UP001644719">
    <property type="component" value="Unassembled WGS sequence"/>
</dbReference>
<protein>
    <recommendedName>
        <fullName evidence="9">Selenide, water dikinase</fullName>
        <ecNumber evidence="9">2.7.9.3</ecNumber>
    </recommendedName>
    <alternativeName>
        <fullName evidence="9">Selenium donor protein</fullName>
    </alternativeName>
    <alternativeName>
        <fullName evidence="9">Selenophosphate synthase</fullName>
    </alternativeName>
</protein>
<evidence type="ECO:0000256" key="1">
    <source>
        <dbReference type="ARBA" id="ARBA00008026"/>
    </source>
</evidence>
<evidence type="ECO:0000256" key="2">
    <source>
        <dbReference type="ARBA" id="ARBA00022679"/>
    </source>
</evidence>
<dbReference type="InterPro" id="IPR023061">
    <property type="entry name" value="SelD_I"/>
</dbReference>
<dbReference type="InterPro" id="IPR036676">
    <property type="entry name" value="PurM-like_C_sf"/>
</dbReference>